<accession>A0A4D7AWU2</accession>
<reference evidence="2 3" key="1">
    <citation type="submission" date="2019-04" db="EMBL/GenBank/DDBJ databases">
        <title>Phreatobacter aquaticus sp. nov.</title>
        <authorList>
            <person name="Choi A."/>
        </authorList>
    </citation>
    <scope>NUCLEOTIDE SEQUENCE [LARGE SCALE GENOMIC DNA]</scope>
    <source>
        <strain evidence="2 3">KCTC 52518</strain>
    </source>
</reference>
<evidence type="ECO:0000259" key="1">
    <source>
        <dbReference type="Pfam" id="PF12571"/>
    </source>
</evidence>
<dbReference type="EMBL" id="CP039690">
    <property type="protein sequence ID" value="QCI65619.1"/>
    <property type="molecule type" value="Genomic_DNA"/>
</dbReference>
<proteinExistence type="predicted"/>
<dbReference type="InterPro" id="IPR022225">
    <property type="entry name" value="Phage_tail_fibre_N"/>
</dbReference>
<feature type="domain" description="Phage tail fibre protein N-terminal" evidence="1">
    <location>
        <begin position="2"/>
        <end position="144"/>
    </location>
</feature>
<dbReference type="RefSeq" id="WP_136961065.1">
    <property type="nucleotide sequence ID" value="NZ_CP039690.1"/>
</dbReference>
<name>A0A4D7AWU2_9HYPH</name>
<evidence type="ECO:0000313" key="2">
    <source>
        <dbReference type="EMBL" id="QCI65619.1"/>
    </source>
</evidence>
<dbReference type="Pfam" id="PF12571">
    <property type="entry name" value="Phage_tail_fib"/>
    <property type="match status" value="1"/>
</dbReference>
<gene>
    <name evidence="2" type="ORF">E8M01_16245</name>
</gene>
<dbReference type="Proteomes" id="UP000298781">
    <property type="component" value="Chromosome"/>
</dbReference>
<sequence length="322" mass="33693">MNEFIGVVTTVGQTKIAAAIGGAALNLTTVRVGDGNGVPITPVPGMTDLIRRVGSAYAIVSQGRDPVNPNHWRITALIPAAAGPFDIREIGVFDAAGDMIAIARHVLVEKRSPAQGAAVELTTDIVFPVSETAQVTVQVQPEAAISIFRMLRAGFTVVESAGLTSPPANPALGQTHVVPAGATGAWAGLVGRLVQWDSSLWVSADVPAGFVVVDNSKGRFEGGRYLERTATGWVAGLTQVIQRQAGNFFSAAGTPNALTATLDPAPATWADLVGAHLRFLTAVANTASDPTISVNGWAPRPWSGRMAHRSGRTHGRRVSCWR</sequence>
<dbReference type="InterPro" id="IPR021251">
    <property type="entry name" value="DUF2793"/>
</dbReference>
<evidence type="ECO:0000313" key="3">
    <source>
        <dbReference type="Proteomes" id="UP000298781"/>
    </source>
</evidence>
<dbReference type="Pfam" id="PF10983">
    <property type="entry name" value="DUF2793"/>
    <property type="match status" value="1"/>
</dbReference>
<keyword evidence="3" id="KW-1185">Reference proteome</keyword>
<organism evidence="2 3">
    <name type="scientific">Phreatobacter stygius</name>
    <dbReference type="NCBI Taxonomy" id="1940610"/>
    <lineage>
        <taxon>Bacteria</taxon>
        <taxon>Pseudomonadati</taxon>
        <taxon>Pseudomonadota</taxon>
        <taxon>Alphaproteobacteria</taxon>
        <taxon>Hyphomicrobiales</taxon>
        <taxon>Phreatobacteraceae</taxon>
        <taxon>Phreatobacter</taxon>
    </lineage>
</organism>
<dbReference type="OrthoDB" id="8351952at2"/>
<dbReference type="KEGG" id="pstg:E8M01_16245"/>
<dbReference type="AlphaFoldDB" id="A0A4D7AWU2"/>
<protein>
    <submittedName>
        <fullName evidence="2">DUF2793 domain-containing protein</fullName>
    </submittedName>
</protein>